<comment type="subcellular location">
    <subcellularLocation>
        <location evidence="1">Cell membrane</location>
        <topology evidence="1">Multi-pass membrane protein</topology>
    </subcellularLocation>
</comment>
<dbReference type="InterPro" id="IPR050171">
    <property type="entry name" value="MFS_Transporters"/>
</dbReference>
<name>A0A9W6SSD3_9ACTN</name>
<dbReference type="Gene3D" id="1.20.1250.20">
    <property type="entry name" value="MFS general substrate transporter like domains"/>
    <property type="match status" value="1"/>
</dbReference>
<dbReference type="GO" id="GO:0022857">
    <property type="term" value="F:transmembrane transporter activity"/>
    <property type="evidence" value="ECO:0007669"/>
    <property type="project" value="InterPro"/>
</dbReference>
<evidence type="ECO:0000256" key="5">
    <source>
        <dbReference type="ARBA" id="ARBA00022989"/>
    </source>
</evidence>
<feature type="domain" description="Major facilitator superfamily (MFS) profile" evidence="8">
    <location>
        <begin position="1"/>
        <end position="403"/>
    </location>
</feature>
<feature type="transmembrane region" description="Helical" evidence="7">
    <location>
        <begin position="82"/>
        <end position="107"/>
    </location>
</feature>
<feature type="transmembrane region" description="Helical" evidence="7">
    <location>
        <begin position="119"/>
        <end position="136"/>
    </location>
</feature>
<keyword evidence="4 7" id="KW-0812">Transmembrane</keyword>
<evidence type="ECO:0000259" key="8">
    <source>
        <dbReference type="PROSITE" id="PS50850"/>
    </source>
</evidence>
<dbReference type="InterPro" id="IPR020846">
    <property type="entry name" value="MFS_dom"/>
</dbReference>
<evidence type="ECO:0000256" key="7">
    <source>
        <dbReference type="SAM" id="Phobius"/>
    </source>
</evidence>
<comment type="caution">
    <text evidence="9">The sequence shown here is derived from an EMBL/GenBank/DDBJ whole genome shotgun (WGS) entry which is preliminary data.</text>
</comment>
<keyword evidence="6 7" id="KW-0472">Membrane</keyword>
<protein>
    <submittedName>
        <fullName evidence="9">MFS transporter</fullName>
    </submittedName>
</protein>
<feature type="transmembrane region" description="Helical" evidence="7">
    <location>
        <begin position="172"/>
        <end position="193"/>
    </location>
</feature>
<dbReference type="SUPFAM" id="SSF103473">
    <property type="entry name" value="MFS general substrate transporter"/>
    <property type="match status" value="1"/>
</dbReference>
<feature type="transmembrane region" description="Helical" evidence="7">
    <location>
        <begin position="49"/>
        <end position="70"/>
    </location>
</feature>
<dbReference type="EMBL" id="BSTX01000006">
    <property type="protein sequence ID" value="GLZ81556.1"/>
    <property type="molecule type" value="Genomic_DNA"/>
</dbReference>
<feature type="transmembrane region" description="Helical" evidence="7">
    <location>
        <begin position="278"/>
        <end position="300"/>
    </location>
</feature>
<keyword evidence="2" id="KW-0813">Transport</keyword>
<proteinExistence type="predicted"/>
<accession>A0A9W6SSD3</accession>
<evidence type="ECO:0000256" key="1">
    <source>
        <dbReference type="ARBA" id="ARBA00004651"/>
    </source>
</evidence>
<dbReference type="PRINTS" id="PR01035">
    <property type="entry name" value="TCRTETA"/>
</dbReference>
<feature type="transmembrane region" description="Helical" evidence="7">
    <location>
        <begin position="347"/>
        <end position="369"/>
    </location>
</feature>
<feature type="transmembrane region" description="Helical" evidence="7">
    <location>
        <begin position="148"/>
        <end position="166"/>
    </location>
</feature>
<dbReference type="InterPro" id="IPR011701">
    <property type="entry name" value="MFS"/>
</dbReference>
<dbReference type="PANTHER" id="PTHR23517:SF2">
    <property type="entry name" value="MULTIDRUG RESISTANCE PROTEIN MDTH"/>
    <property type="match status" value="1"/>
</dbReference>
<sequence>MPAALLRRVVHERPEIRVIAAASLANTVGAGMLMPLSAIYFTGVVGLPVAQVALALGVASCAGMLAAVPLGHLGDRLGARNVLVGLLLGIGAIIACYLLVDSIWLYAPLVTAAQILDRGVAGVAAALIAEAVPGAAERTRARAHLRSVVYTGLAIGTGLSALVLALGDATAARIGIAADAATCVLAALLYLRLPARPPHPAGPRPSPWRAVRDLPYLGMIALFSVLGVVVTMTTFALPLWISADTAIPRVAIPAVFVANTAANMLAQVPVARRVGSRAAAVRAAVIAGAALAVACLLLAATAGTPPLAASALLAGAVAAMLTGSLCANNALFYLSTDLAPADAQGQYQGLVAAGTALAAMIGPGVLTALPLARGAAGWAVLAAVFAAAGIGVAATARAMRERRAT</sequence>
<dbReference type="InterPro" id="IPR001958">
    <property type="entry name" value="Tet-R_TetA/multi-R_MdtG-like"/>
</dbReference>
<evidence type="ECO:0000256" key="6">
    <source>
        <dbReference type="ARBA" id="ARBA00023136"/>
    </source>
</evidence>
<feature type="transmembrane region" description="Helical" evidence="7">
    <location>
        <begin position="375"/>
        <end position="396"/>
    </location>
</feature>
<feature type="transmembrane region" description="Helical" evidence="7">
    <location>
        <begin position="214"/>
        <end position="241"/>
    </location>
</feature>
<dbReference type="InterPro" id="IPR036259">
    <property type="entry name" value="MFS_trans_sf"/>
</dbReference>
<feature type="transmembrane region" description="Helical" evidence="7">
    <location>
        <begin position="247"/>
        <end position="266"/>
    </location>
</feature>
<evidence type="ECO:0000256" key="2">
    <source>
        <dbReference type="ARBA" id="ARBA00022448"/>
    </source>
</evidence>
<evidence type="ECO:0000256" key="3">
    <source>
        <dbReference type="ARBA" id="ARBA00022475"/>
    </source>
</evidence>
<evidence type="ECO:0000313" key="10">
    <source>
        <dbReference type="Proteomes" id="UP001165079"/>
    </source>
</evidence>
<keyword evidence="5 7" id="KW-1133">Transmembrane helix</keyword>
<dbReference type="PROSITE" id="PS50850">
    <property type="entry name" value="MFS"/>
    <property type="match status" value="1"/>
</dbReference>
<dbReference type="GO" id="GO:0005886">
    <property type="term" value="C:plasma membrane"/>
    <property type="evidence" value="ECO:0007669"/>
    <property type="project" value="UniProtKB-SubCell"/>
</dbReference>
<evidence type="ECO:0000313" key="9">
    <source>
        <dbReference type="EMBL" id="GLZ81556.1"/>
    </source>
</evidence>
<feature type="transmembrane region" description="Helical" evidence="7">
    <location>
        <begin position="21"/>
        <end position="43"/>
    </location>
</feature>
<keyword evidence="10" id="KW-1185">Reference proteome</keyword>
<dbReference type="RefSeq" id="WP_285667045.1">
    <property type="nucleotide sequence ID" value="NZ_BSTX01000006.1"/>
</dbReference>
<keyword evidence="3" id="KW-1003">Cell membrane</keyword>
<dbReference type="Proteomes" id="UP001165079">
    <property type="component" value="Unassembled WGS sequence"/>
</dbReference>
<reference evidence="9" key="1">
    <citation type="submission" date="2023-03" db="EMBL/GenBank/DDBJ databases">
        <title>Actinorhabdospora filicis NBRC 111898.</title>
        <authorList>
            <person name="Ichikawa N."/>
            <person name="Sato H."/>
            <person name="Tonouchi N."/>
        </authorList>
    </citation>
    <scope>NUCLEOTIDE SEQUENCE</scope>
    <source>
        <strain evidence="9">NBRC 111898</strain>
    </source>
</reference>
<gene>
    <name evidence="9" type="ORF">Afil01_63630</name>
</gene>
<dbReference type="AlphaFoldDB" id="A0A9W6SSD3"/>
<evidence type="ECO:0000256" key="4">
    <source>
        <dbReference type="ARBA" id="ARBA00022692"/>
    </source>
</evidence>
<dbReference type="PANTHER" id="PTHR23517">
    <property type="entry name" value="RESISTANCE PROTEIN MDTM, PUTATIVE-RELATED-RELATED"/>
    <property type="match status" value="1"/>
</dbReference>
<feature type="transmembrane region" description="Helical" evidence="7">
    <location>
        <begin position="312"/>
        <end position="335"/>
    </location>
</feature>
<organism evidence="9 10">
    <name type="scientific">Actinorhabdospora filicis</name>
    <dbReference type="NCBI Taxonomy" id="1785913"/>
    <lineage>
        <taxon>Bacteria</taxon>
        <taxon>Bacillati</taxon>
        <taxon>Actinomycetota</taxon>
        <taxon>Actinomycetes</taxon>
        <taxon>Micromonosporales</taxon>
        <taxon>Micromonosporaceae</taxon>
        <taxon>Actinorhabdospora</taxon>
    </lineage>
</organism>
<dbReference type="Pfam" id="PF07690">
    <property type="entry name" value="MFS_1"/>
    <property type="match status" value="1"/>
</dbReference>